<name>A0AAF3FN63_9BILA</name>
<protein>
    <submittedName>
        <fullName evidence="2">Uncharacterized protein</fullName>
    </submittedName>
</protein>
<proteinExistence type="predicted"/>
<reference evidence="2" key="1">
    <citation type="submission" date="2024-02" db="UniProtKB">
        <authorList>
            <consortium name="WormBaseParasite"/>
        </authorList>
    </citation>
    <scope>IDENTIFICATION</scope>
</reference>
<sequence length="86" mass="9547">MGSHPEDKSIEEILEEVENNDNFMTGSVYDDSDLSWEDRLVNKPPSLLLAQPQGFPSGSALIRNWEKVGIGLPKSPVNGETDDFNE</sequence>
<keyword evidence="1" id="KW-1185">Reference proteome</keyword>
<accession>A0AAF3FN63</accession>
<organism evidence="1 2">
    <name type="scientific">Mesorhabditis belari</name>
    <dbReference type="NCBI Taxonomy" id="2138241"/>
    <lineage>
        <taxon>Eukaryota</taxon>
        <taxon>Metazoa</taxon>
        <taxon>Ecdysozoa</taxon>
        <taxon>Nematoda</taxon>
        <taxon>Chromadorea</taxon>
        <taxon>Rhabditida</taxon>
        <taxon>Rhabditina</taxon>
        <taxon>Rhabditomorpha</taxon>
        <taxon>Rhabditoidea</taxon>
        <taxon>Rhabditidae</taxon>
        <taxon>Mesorhabditinae</taxon>
        <taxon>Mesorhabditis</taxon>
    </lineage>
</organism>
<dbReference type="Proteomes" id="UP000887575">
    <property type="component" value="Unassembled WGS sequence"/>
</dbReference>
<evidence type="ECO:0000313" key="1">
    <source>
        <dbReference type="Proteomes" id="UP000887575"/>
    </source>
</evidence>
<dbReference type="WBParaSite" id="MBELARI_LOCUS8629">
    <property type="protein sequence ID" value="MBELARI_LOCUS8629"/>
    <property type="gene ID" value="MBELARI_LOCUS8629"/>
</dbReference>
<dbReference type="AlphaFoldDB" id="A0AAF3FN63"/>
<evidence type="ECO:0000313" key="2">
    <source>
        <dbReference type="WBParaSite" id="MBELARI_LOCUS8629"/>
    </source>
</evidence>